<proteinExistence type="predicted"/>
<dbReference type="EMBL" id="CZRL01000104">
    <property type="protein sequence ID" value="CUS54732.1"/>
    <property type="molecule type" value="Genomic_DNA"/>
</dbReference>
<organism evidence="1">
    <name type="scientific">hydrothermal vent metagenome</name>
    <dbReference type="NCBI Taxonomy" id="652676"/>
    <lineage>
        <taxon>unclassified sequences</taxon>
        <taxon>metagenomes</taxon>
        <taxon>ecological metagenomes</taxon>
    </lineage>
</organism>
<accession>A0A161JPP2</accession>
<gene>
    <name evidence="1" type="ORF">MGWOODY_XGa951</name>
</gene>
<dbReference type="AlphaFoldDB" id="A0A161JPP2"/>
<reference evidence="1" key="1">
    <citation type="submission" date="2015-10" db="EMBL/GenBank/DDBJ databases">
        <authorList>
            <person name="Gilbert D.G."/>
        </authorList>
    </citation>
    <scope>NUCLEOTIDE SEQUENCE</scope>
</reference>
<protein>
    <submittedName>
        <fullName evidence="1">Uncharacterized protein</fullName>
    </submittedName>
</protein>
<evidence type="ECO:0000313" key="1">
    <source>
        <dbReference type="EMBL" id="CUS54732.1"/>
    </source>
</evidence>
<name>A0A161JPP2_9ZZZZ</name>
<sequence>MKRSPAFADHGIKTWLARAVIKQKKNFVAALMRLVVSCDPFI</sequence>